<dbReference type="AlphaFoldDB" id="A0A0D0AVN5"/>
<dbReference type="Proteomes" id="UP000054485">
    <property type="component" value="Unassembled WGS sequence"/>
</dbReference>
<dbReference type="EMBL" id="KN835393">
    <property type="protein sequence ID" value="KIK38447.1"/>
    <property type="molecule type" value="Genomic_DNA"/>
</dbReference>
<dbReference type="InParanoid" id="A0A0D0AVN5"/>
<organism evidence="1 2">
    <name type="scientific">Suillus luteus UH-Slu-Lm8-n1</name>
    <dbReference type="NCBI Taxonomy" id="930992"/>
    <lineage>
        <taxon>Eukaryota</taxon>
        <taxon>Fungi</taxon>
        <taxon>Dikarya</taxon>
        <taxon>Basidiomycota</taxon>
        <taxon>Agaricomycotina</taxon>
        <taxon>Agaricomycetes</taxon>
        <taxon>Agaricomycetidae</taxon>
        <taxon>Boletales</taxon>
        <taxon>Suillineae</taxon>
        <taxon>Suillaceae</taxon>
        <taxon>Suillus</taxon>
    </lineage>
</organism>
<sequence>MHVKGTIKLSCRTLSKRSLTNYSITYPPNTLQKVQKYHGHGDMSLVEKLLSQELVSKQKKDVPPKMYARSGKFPLLVCCSNLRSVNTLETMKVERSHAGACKS</sequence>
<accession>A0A0D0AVN5</accession>
<reference evidence="1 2" key="1">
    <citation type="submission" date="2014-04" db="EMBL/GenBank/DDBJ databases">
        <authorList>
            <consortium name="DOE Joint Genome Institute"/>
            <person name="Kuo A."/>
            <person name="Ruytinx J."/>
            <person name="Rineau F."/>
            <person name="Colpaert J."/>
            <person name="Kohler A."/>
            <person name="Nagy L.G."/>
            <person name="Floudas D."/>
            <person name="Copeland A."/>
            <person name="Barry K.W."/>
            <person name="Cichocki N."/>
            <person name="Veneault-Fourrey C."/>
            <person name="LaButti K."/>
            <person name="Lindquist E.A."/>
            <person name="Lipzen A."/>
            <person name="Lundell T."/>
            <person name="Morin E."/>
            <person name="Murat C."/>
            <person name="Sun H."/>
            <person name="Tunlid A."/>
            <person name="Henrissat B."/>
            <person name="Grigoriev I.V."/>
            <person name="Hibbett D.S."/>
            <person name="Martin F."/>
            <person name="Nordberg H.P."/>
            <person name="Cantor M.N."/>
            <person name="Hua S.X."/>
        </authorList>
    </citation>
    <scope>NUCLEOTIDE SEQUENCE [LARGE SCALE GENOMIC DNA]</scope>
    <source>
        <strain evidence="1 2">UH-Slu-Lm8-n1</strain>
    </source>
</reference>
<dbReference type="HOGENOM" id="CLU_2270282_0_0_1"/>
<proteinExistence type="predicted"/>
<gene>
    <name evidence="1" type="ORF">CY34DRAFT_809341</name>
</gene>
<dbReference type="OrthoDB" id="10575441at2759"/>
<name>A0A0D0AVN5_9AGAM</name>
<evidence type="ECO:0000313" key="1">
    <source>
        <dbReference type="EMBL" id="KIK38447.1"/>
    </source>
</evidence>
<reference evidence="2" key="2">
    <citation type="submission" date="2015-01" db="EMBL/GenBank/DDBJ databases">
        <title>Evolutionary Origins and Diversification of the Mycorrhizal Mutualists.</title>
        <authorList>
            <consortium name="DOE Joint Genome Institute"/>
            <consortium name="Mycorrhizal Genomics Consortium"/>
            <person name="Kohler A."/>
            <person name="Kuo A."/>
            <person name="Nagy L.G."/>
            <person name="Floudas D."/>
            <person name="Copeland A."/>
            <person name="Barry K.W."/>
            <person name="Cichocki N."/>
            <person name="Veneault-Fourrey C."/>
            <person name="LaButti K."/>
            <person name="Lindquist E.A."/>
            <person name="Lipzen A."/>
            <person name="Lundell T."/>
            <person name="Morin E."/>
            <person name="Murat C."/>
            <person name="Riley R."/>
            <person name="Ohm R."/>
            <person name="Sun H."/>
            <person name="Tunlid A."/>
            <person name="Henrissat B."/>
            <person name="Grigoriev I.V."/>
            <person name="Hibbett D.S."/>
            <person name="Martin F."/>
        </authorList>
    </citation>
    <scope>NUCLEOTIDE SEQUENCE [LARGE SCALE GENOMIC DNA]</scope>
    <source>
        <strain evidence="2">UH-Slu-Lm8-n1</strain>
    </source>
</reference>
<feature type="non-terminal residue" evidence="1">
    <location>
        <position position="103"/>
    </location>
</feature>
<evidence type="ECO:0000313" key="2">
    <source>
        <dbReference type="Proteomes" id="UP000054485"/>
    </source>
</evidence>
<keyword evidence="2" id="KW-1185">Reference proteome</keyword>
<protein>
    <submittedName>
        <fullName evidence="1">Unplaced genomic scaffold CY34scaffold_262, whole genome shotgun sequence</fullName>
    </submittedName>
</protein>